<dbReference type="VEuPathDB" id="FungiDB:CCM_08432"/>
<reference evidence="2 3" key="1">
    <citation type="journal article" date="2011" name="Genome Biol.">
        <title>Genome sequence of the insect pathogenic fungus Cordyceps militaris, a valued traditional Chinese medicine.</title>
        <authorList>
            <person name="Zheng P."/>
            <person name="Xia Y."/>
            <person name="Xiao G."/>
            <person name="Xiong C."/>
            <person name="Hu X."/>
            <person name="Zhang S."/>
            <person name="Zheng H."/>
            <person name="Huang Y."/>
            <person name="Zhou Y."/>
            <person name="Wang S."/>
            <person name="Zhao G.P."/>
            <person name="Liu X."/>
            <person name="St Leger R.J."/>
            <person name="Wang C."/>
        </authorList>
    </citation>
    <scope>NUCLEOTIDE SEQUENCE [LARGE SCALE GENOMIC DNA]</scope>
    <source>
        <strain evidence="2 3">CM01</strain>
    </source>
</reference>
<dbReference type="InParanoid" id="G3JR93"/>
<protein>
    <submittedName>
        <fullName evidence="2">Uncharacterized protein</fullName>
    </submittedName>
</protein>
<evidence type="ECO:0000256" key="1">
    <source>
        <dbReference type="SAM" id="Phobius"/>
    </source>
</evidence>
<dbReference type="HOGENOM" id="CLU_037457_1_1_1"/>
<feature type="transmembrane region" description="Helical" evidence="1">
    <location>
        <begin position="140"/>
        <end position="161"/>
    </location>
</feature>
<evidence type="ECO:0000313" key="2">
    <source>
        <dbReference type="EMBL" id="EGX88389.1"/>
    </source>
</evidence>
<dbReference type="EMBL" id="JH126405">
    <property type="protein sequence ID" value="EGX88389.1"/>
    <property type="molecule type" value="Genomic_DNA"/>
</dbReference>
<keyword evidence="1" id="KW-0812">Transmembrane</keyword>
<keyword evidence="1" id="KW-1133">Transmembrane helix</keyword>
<accession>G3JR93</accession>
<dbReference type="GeneID" id="18170440"/>
<name>G3JR93_CORMM</name>
<proteinExistence type="predicted"/>
<dbReference type="eggNOG" id="ENOG502SQRG">
    <property type="taxonomic scope" value="Eukaryota"/>
</dbReference>
<dbReference type="AlphaFoldDB" id="G3JR93"/>
<feature type="transmembrane region" description="Helical" evidence="1">
    <location>
        <begin position="173"/>
        <end position="192"/>
    </location>
</feature>
<dbReference type="RefSeq" id="XP_006673634.1">
    <property type="nucleotide sequence ID" value="XM_006673571.1"/>
</dbReference>
<gene>
    <name evidence="2" type="ORF">CCM_08432</name>
</gene>
<dbReference type="KEGG" id="cmt:CCM_08432"/>
<evidence type="ECO:0000313" key="3">
    <source>
        <dbReference type="Proteomes" id="UP000001610"/>
    </source>
</evidence>
<keyword evidence="1" id="KW-0472">Membrane</keyword>
<dbReference type="OMA" id="ITIRTRY"/>
<feature type="transmembrane region" description="Helical" evidence="1">
    <location>
        <begin position="105"/>
        <end position="128"/>
    </location>
</feature>
<sequence length="217" mass="23969">MSRIFDRLRPARLANKKWSKPDVWLPKPLVLADSFHSRYVRMLLDQDKISTAHNILAAFFVWLLLASFIVIPGTFTSIQKQIEDNGDGKFPSKAAESIVKGVKNLGLLALAAIMCSISVIGMACLSFIHMKNYVWISNKLFLPGVANCIAGLVSTFIGVYTQQKGVWSVSAKVIAIVEGCGAAICGTVWFVVDHFFLSKVKNTHGSHYDGWPKERPA</sequence>
<dbReference type="OrthoDB" id="3254104at2759"/>
<feature type="transmembrane region" description="Helical" evidence="1">
    <location>
        <begin position="51"/>
        <end position="71"/>
    </location>
</feature>
<dbReference type="Proteomes" id="UP000001610">
    <property type="component" value="Unassembled WGS sequence"/>
</dbReference>
<keyword evidence="3" id="KW-1185">Reference proteome</keyword>
<organism evidence="2 3">
    <name type="scientific">Cordyceps militaris (strain CM01)</name>
    <name type="common">Caterpillar fungus</name>
    <dbReference type="NCBI Taxonomy" id="983644"/>
    <lineage>
        <taxon>Eukaryota</taxon>
        <taxon>Fungi</taxon>
        <taxon>Dikarya</taxon>
        <taxon>Ascomycota</taxon>
        <taxon>Pezizomycotina</taxon>
        <taxon>Sordariomycetes</taxon>
        <taxon>Hypocreomycetidae</taxon>
        <taxon>Hypocreales</taxon>
        <taxon>Cordycipitaceae</taxon>
        <taxon>Cordyceps</taxon>
    </lineage>
</organism>